<name>A0A8X7T233_9BASI</name>
<feature type="non-terminal residue" evidence="2">
    <location>
        <position position="1"/>
    </location>
</feature>
<feature type="region of interest" description="Disordered" evidence="1">
    <location>
        <begin position="99"/>
        <end position="122"/>
    </location>
</feature>
<proteinExistence type="predicted"/>
<reference evidence="2" key="1">
    <citation type="submission" date="2016-04" db="EMBL/GenBank/DDBJ databases">
        <authorList>
            <person name="Nguyen H.D."/>
            <person name="Samba Siva P."/>
            <person name="Cullis J."/>
            <person name="Levesque C.A."/>
            <person name="Hambleton S."/>
        </authorList>
    </citation>
    <scope>NUCLEOTIDE SEQUENCE</scope>
    <source>
        <strain evidence="2">DAOMC 236422</strain>
    </source>
</reference>
<sequence length="178" mass="19210">RGTSIYRPPKRGGSDSILSIPSCSSYSRLSLPASSFIKIFSNPFLVFCGSSGNEEDSDNGSDDQGDGDGDGDEDGAAPAAFCADISIAAPWRLHALHAHTDTHGSPPLPPASSSDDEQQRAAGERFASTLFLPKTAFDIRSNAAMREPHFRDRTTTDLYHMQLKTNTRSRFILHDGPP</sequence>
<organism evidence="2 3">
    <name type="scientific">Tilletia walkeri</name>
    <dbReference type="NCBI Taxonomy" id="117179"/>
    <lineage>
        <taxon>Eukaryota</taxon>
        <taxon>Fungi</taxon>
        <taxon>Dikarya</taxon>
        <taxon>Basidiomycota</taxon>
        <taxon>Ustilaginomycotina</taxon>
        <taxon>Exobasidiomycetes</taxon>
        <taxon>Tilletiales</taxon>
        <taxon>Tilletiaceae</taxon>
        <taxon>Tilletia</taxon>
    </lineage>
</organism>
<reference evidence="2" key="2">
    <citation type="journal article" date="2019" name="IMA Fungus">
        <title>Genome sequencing and comparison of five Tilletia species to identify candidate genes for the detection of regulated species infecting wheat.</title>
        <authorList>
            <person name="Nguyen H.D.T."/>
            <person name="Sultana T."/>
            <person name="Kesanakurti P."/>
            <person name="Hambleton S."/>
        </authorList>
    </citation>
    <scope>NUCLEOTIDE SEQUENCE</scope>
    <source>
        <strain evidence="2">DAOMC 236422</strain>
    </source>
</reference>
<protein>
    <submittedName>
        <fullName evidence="2">Uncharacterized protein</fullName>
    </submittedName>
</protein>
<dbReference type="EMBL" id="LWDG02000554">
    <property type="protein sequence ID" value="KAE8264249.1"/>
    <property type="molecule type" value="Genomic_DNA"/>
</dbReference>
<gene>
    <name evidence="2" type="ORF">A4X09_0g7017</name>
</gene>
<dbReference type="Proteomes" id="UP000078113">
    <property type="component" value="Unassembled WGS sequence"/>
</dbReference>
<feature type="region of interest" description="Disordered" evidence="1">
    <location>
        <begin position="51"/>
        <end position="77"/>
    </location>
</feature>
<evidence type="ECO:0000313" key="3">
    <source>
        <dbReference type="Proteomes" id="UP000078113"/>
    </source>
</evidence>
<keyword evidence="3" id="KW-1185">Reference proteome</keyword>
<dbReference type="AlphaFoldDB" id="A0A8X7T233"/>
<evidence type="ECO:0000256" key="1">
    <source>
        <dbReference type="SAM" id="MobiDB-lite"/>
    </source>
</evidence>
<comment type="caution">
    <text evidence="2">The sequence shown here is derived from an EMBL/GenBank/DDBJ whole genome shotgun (WGS) entry which is preliminary data.</text>
</comment>
<evidence type="ECO:0000313" key="2">
    <source>
        <dbReference type="EMBL" id="KAE8264249.1"/>
    </source>
</evidence>
<accession>A0A8X7T233</accession>
<feature type="compositionally biased region" description="Acidic residues" evidence="1">
    <location>
        <begin position="53"/>
        <end position="75"/>
    </location>
</feature>